<dbReference type="PRINTS" id="PR00420">
    <property type="entry name" value="RNGMNOXGNASE"/>
</dbReference>
<dbReference type="EMBL" id="JAUUCC010000046">
    <property type="protein sequence ID" value="MEE2052409.1"/>
    <property type="molecule type" value="Genomic_DNA"/>
</dbReference>
<feature type="domain" description="FAD-binding" evidence="6">
    <location>
        <begin position="271"/>
        <end position="332"/>
    </location>
</feature>
<comment type="caution">
    <text evidence="7">The sequence shown here is derived from an EMBL/GenBank/DDBJ whole genome shotgun (WGS) entry which is preliminary data.</text>
</comment>
<keyword evidence="2" id="KW-0285">Flavoprotein</keyword>
<dbReference type="PANTHER" id="PTHR13789:SF318">
    <property type="entry name" value="GERANYLGERANYL DIPHOSPHATE REDUCTASE"/>
    <property type="match status" value="1"/>
</dbReference>
<keyword evidence="3" id="KW-0274">FAD</keyword>
<reference evidence="7 8" key="1">
    <citation type="submission" date="2023-07" db="EMBL/GenBank/DDBJ databases">
        <authorList>
            <person name="Girao M."/>
            <person name="Carvalho M.F."/>
        </authorList>
    </citation>
    <scope>NUCLEOTIDE SEQUENCE [LARGE SCALE GENOMIC DNA]</scope>
    <source>
        <strain evidence="7 8">66/93</strain>
    </source>
</reference>
<keyword evidence="4" id="KW-0560">Oxidoreductase</keyword>
<evidence type="ECO:0000256" key="1">
    <source>
        <dbReference type="ARBA" id="ARBA00001974"/>
    </source>
</evidence>
<feature type="domain" description="FAD-binding" evidence="6">
    <location>
        <begin position="10"/>
        <end position="162"/>
    </location>
</feature>
<dbReference type="RefSeq" id="WP_330159441.1">
    <property type="nucleotide sequence ID" value="NZ_BAAAJA010000021.1"/>
</dbReference>
<evidence type="ECO:0000256" key="5">
    <source>
        <dbReference type="ARBA" id="ARBA00023033"/>
    </source>
</evidence>
<dbReference type="PANTHER" id="PTHR13789">
    <property type="entry name" value="MONOOXYGENASE"/>
    <property type="match status" value="1"/>
</dbReference>
<evidence type="ECO:0000256" key="4">
    <source>
        <dbReference type="ARBA" id="ARBA00023002"/>
    </source>
</evidence>
<evidence type="ECO:0000313" key="8">
    <source>
        <dbReference type="Proteomes" id="UP001348641"/>
    </source>
</evidence>
<evidence type="ECO:0000313" key="7">
    <source>
        <dbReference type="EMBL" id="MEE2052409.1"/>
    </source>
</evidence>
<dbReference type="InterPro" id="IPR036188">
    <property type="entry name" value="FAD/NAD-bd_sf"/>
</dbReference>
<dbReference type="Gene3D" id="3.50.50.60">
    <property type="entry name" value="FAD/NAD(P)-binding domain"/>
    <property type="match status" value="1"/>
</dbReference>
<dbReference type="Pfam" id="PF01494">
    <property type="entry name" value="FAD_binding_3"/>
    <property type="match status" value="2"/>
</dbReference>
<dbReference type="InterPro" id="IPR002938">
    <property type="entry name" value="FAD-bd"/>
</dbReference>
<keyword evidence="5 7" id="KW-0503">Monooxygenase</keyword>
<comment type="cofactor">
    <cofactor evidence="1">
        <name>FAD</name>
        <dbReference type="ChEBI" id="CHEBI:57692"/>
    </cofactor>
</comment>
<dbReference type="SUPFAM" id="SSF51905">
    <property type="entry name" value="FAD/NAD(P)-binding domain"/>
    <property type="match status" value="1"/>
</dbReference>
<sequence length="390" mass="40404">MNAPRGGSAVVVGGGIGGLATALALQGIGWTVTVLEGSASLGEAGAGMSLSPNALACLDALGVGEGARALGVPFHGPFDLRTPAGRRLVTARPGTPSPLLGFHRADLHGLLGEALTRSSVRTGVKVTGVHRDGGGVVVSSTAGELRADAVIGADGAHSTVRGSCWPESLPPRFTGGTVWRGIAAVPLERGFMVMGPGAYALAMPVARGRVYWAHVRRCARPGLRHEDERGAVLDRIEGWPADLRALVEATPPEAVLHHDVFDLAPLPDLARRRVALVGDAAHLMCPDLAQGAGQALEDAVVLARSLDATGDVDAALARYDSERRPRSQWVAAQARANARQNLSGGRAGHAALVATTALVPSSLWPRFAEAGLARLWGWRPPVRPERTTGG</sequence>
<evidence type="ECO:0000259" key="6">
    <source>
        <dbReference type="Pfam" id="PF01494"/>
    </source>
</evidence>
<evidence type="ECO:0000256" key="2">
    <source>
        <dbReference type="ARBA" id="ARBA00022630"/>
    </source>
</evidence>
<protein>
    <submittedName>
        <fullName evidence="7">FAD-dependent monooxygenase</fullName>
    </submittedName>
</protein>
<name>A0ABU7KTT1_9ACTN</name>
<evidence type="ECO:0000256" key="3">
    <source>
        <dbReference type="ARBA" id="ARBA00022827"/>
    </source>
</evidence>
<dbReference type="Proteomes" id="UP001348641">
    <property type="component" value="Unassembled WGS sequence"/>
</dbReference>
<dbReference type="GO" id="GO:0004497">
    <property type="term" value="F:monooxygenase activity"/>
    <property type="evidence" value="ECO:0007669"/>
    <property type="project" value="UniProtKB-KW"/>
</dbReference>
<proteinExistence type="predicted"/>
<accession>A0ABU7KTT1</accession>
<dbReference type="InterPro" id="IPR050493">
    <property type="entry name" value="FAD-dep_Monooxygenase_BioMet"/>
</dbReference>
<organism evidence="7 8">
    <name type="scientific">Nocardiopsis tropica</name>
    <dbReference type="NCBI Taxonomy" id="109330"/>
    <lineage>
        <taxon>Bacteria</taxon>
        <taxon>Bacillati</taxon>
        <taxon>Actinomycetota</taxon>
        <taxon>Actinomycetes</taxon>
        <taxon>Streptosporangiales</taxon>
        <taxon>Nocardiopsidaceae</taxon>
        <taxon>Nocardiopsis</taxon>
    </lineage>
</organism>
<gene>
    <name evidence="7" type="ORF">Q8A49_18075</name>
</gene>